<keyword evidence="1" id="KW-0479">Metal-binding</keyword>
<dbReference type="AlphaFoldDB" id="A0A3M7LZS8"/>
<accession>A0A3M7LZS8</accession>
<keyword evidence="7" id="KW-1185">Reference proteome</keyword>
<dbReference type="SUPFAM" id="SSF144232">
    <property type="entry name" value="HIT/MYND zinc finger-like"/>
    <property type="match status" value="1"/>
</dbReference>
<evidence type="ECO:0000256" key="2">
    <source>
        <dbReference type="ARBA" id="ARBA00022771"/>
    </source>
</evidence>
<protein>
    <submittedName>
        <fullName evidence="6">MYND finger</fullName>
    </submittedName>
</protein>
<dbReference type="Gene3D" id="6.10.140.2220">
    <property type="match status" value="1"/>
</dbReference>
<evidence type="ECO:0000256" key="4">
    <source>
        <dbReference type="PROSITE-ProRule" id="PRU00134"/>
    </source>
</evidence>
<reference evidence="6 7" key="1">
    <citation type="journal article" date="2014" name="PLoS ONE">
        <title>De novo Genome Assembly of the Fungal Plant Pathogen Pyrenophora semeniperda.</title>
        <authorList>
            <person name="Soliai M.M."/>
            <person name="Meyer S.E."/>
            <person name="Udall J.A."/>
            <person name="Elzinga D.E."/>
            <person name="Hermansen R.A."/>
            <person name="Bodily P.M."/>
            <person name="Hart A.A."/>
            <person name="Coleman C.E."/>
        </authorList>
    </citation>
    <scope>NUCLEOTIDE SEQUENCE [LARGE SCALE GENOMIC DNA]</scope>
    <source>
        <strain evidence="6 7">CCB06</strain>
        <tissue evidence="6">Mycelium</tissue>
    </source>
</reference>
<dbReference type="InterPro" id="IPR027974">
    <property type="entry name" value="DUF4470"/>
</dbReference>
<evidence type="ECO:0000313" key="7">
    <source>
        <dbReference type="Proteomes" id="UP000265663"/>
    </source>
</evidence>
<feature type="domain" description="MYND-type" evidence="5">
    <location>
        <begin position="703"/>
        <end position="745"/>
    </location>
</feature>
<dbReference type="Pfam" id="PF01753">
    <property type="entry name" value="zf-MYND"/>
    <property type="match status" value="1"/>
</dbReference>
<dbReference type="Pfam" id="PF14737">
    <property type="entry name" value="DUF4470"/>
    <property type="match status" value="1"/>
</dbReference>
<name>A0A3M7LZS8_9PLEO</name>
<evidence type="ECO:0000259" key="5">
    <source>
        <dbReference type="PROSITE" id="PS50865"/>
    </source>
</evidence>
<dbReference type="GO" id="GO:0008270">
    <property type="term" value="F:zinc ion binding"/>
    <property type="evidence" value="ECO:0007669"/>
    <property type="project" value="UniProtKB-KW"/>
</dbReference>
<proteinExistence type="predicted"/>
<sequence length="749" mass="83793">MATPVWVDILSFFYPIGNTSAVHLTRNLPREQAARILLLGCGDIRNIVFTIYMDQDSGRSLDFTCCDIQPDTIGRYSLTRKGVSRNILLLTLALDDIDGGRDALMWNIYYHVYIDNESMKLVSDQATKLYEMAMSMHSWTKGKYGQQFRFCDEGTLSKVRAIWYAYRVASFEGEERERYAQRSMAAMKRATSAHEYYIEAGSYPIGAIRAAAPAGVCAVKDAPMLNLQKLFANLSQQSITNNSLLRYNRRSFALFLRFVRHRVICNWTEVMDRLLASIEKNSSLMMGLNCIQELYLYLHIYEVHSVDAFEPAFARARTSLGAAALKGWKNIPPVLFVTIKVPREKLGVLTREKPTDIATPILHCIVQSSPSSPSGQWQNIFSAIQLSFGTISTSGERFSDTFRVHIAEDKLRWNGSSPLLATFMAPTWMLLLEPKTAKIAFGIQSTPANTSLFMKAIGVDMNLYATDLGNQRNVFFTRSSPNLDESTSLCALSDGNSTNSVSSNAAPRTLITAKADPNTGKIASLVVRLETLSEDMKKALKNGCSVETEQMSPVRFMATLGSKPITLDFPAPVTALNHKTRVARKSFYIELQEANMCHITVDSEELNLWKQALPALVERCRTWKHQADCEYSRNSNIPLSMEEGQRVFCSCGNGRFPPDFIKGVPQWSKVSKYFVRAAVSLCFQTPFSEPLFDFGQLRKSHGCQACGKEKTNGGGALLSCAKCHTAKYCSADCQRADWKSHKRNCRAPS</sequence>
<gene>
    <name evidence="6" type="ORF">GMOD_00010398</name>
</gene>
<dbReference type="Proteomes" id="UP000265663">
    <property type="component" value="Unassembled WGS sequence"/>
</dbReference>
<dbReference type="OrthoDB" id="432970at2759"/>
<dbReference type="EMBL" id="KE747812">
    <property type="protein sequence ID" value="RMZ67763.1"/>
    <property type="molecule type" value="Genomic_DNA"/>
</dbReference>
<evidence type="ECO:0000256" key="1">
    <source>
        <dbReference type="ARBA" id="ARBA00022723"/>
    </source>
</evidence>
<evidence type="ECO:0000313" key="6">
    <source>
        <dbReference type="EMBL" id="RMZ67763.1"/>
    </source>
</evidence>
<dbReference type="InterPro" id="IPR002893">
    <property type="entry name" value="Znf_MYND"/>
</dbReference>
<organism evidence="6 7">
    <name type="scientific">Pyrenophora seminiperda CCB06</name>
    <dbReference type="NCBI Taxonomy" id="1302712"/>
    <lineage>
        <taxon>Eukaryota</taxon>
        <taxon>Fungi</taxon>
        <taxon>Dikarya</taxon>
        <taxon>Ascomycota</taxon>
        <taxon>Pezizomycotina</taxon>
        <taxon>Dothideomycetes</taxon>
        <taxon>Pleosporomycetidae</taxon>
        <taxon>Pleosporales</taxon>
        <taxon>Pleosporineae</taxon>
        <taxon>Pleosporaceae</taxon>
        <taxon>Pyrenophora</taxon>
    </lineage>
</organism>
<keyword evidence="3" id="KW-0862">Zinc</keyword>
<dbReference type="PROSITE" id="PS50865">
    <property type="entry name" value="ZF_MYND_2"/>
    <property type="match status" value="1"/>
</dbReference>
<evidence type="ECO:0000256" key="3">
    <source>
        <dbReference type="ARBA" id="ARBA00022833"/>
    </source>
</evidence>
<keyword evidence="2 4" id="KW-0863">Zinc-finger</keyword>